<accession>K0R8K7</accession>
<organism evidence="2 3">
    <name type="scientific">Thalassiosira oceanica</name>
    <name type="common">Marine diatom</name>
    <dbReference type="NCBI Taxonomy" id="159749"/>
    <lineage>
        <taxon>Eukaryota</taxon>
        <taxon>Sar</taxon>
        <taxon>Stramenopiles</taxon>
        <taxon>Ochrophyta</taxon>
        <taxon>Bacillariophyta</taxon>
        <taxon>Coscinodiscophyceae</taxon>
        <taxon>Thalassiosirophycidae</taxon>
        <taxon>Thalassiosirales</taxon>
        <taxon>Thalassiosiraceae</taxon>
        <taxon>Thalassiosira</taxon>
    </lineage>
</organism>
<sequence>HEFGGFGQNSVCGLRRGEMTASDSVPVALPLPGEEKDGAGNARPHPPDSPSRRSHLIRRPIPVRLTRHRGQGAGERRRPILVAPREPCRAFPVRAVQSAPSDPLHKGGAILPHNGSGPFSSSKRPDPDLSVARVCPDPDICPL</sequence>
<evidence type="ECO:0000313" key="2">
    <source>
        <dbReference type="EMBL" id="EJK49853.1"/>
    </source>
</evidence>
<keyword evidence="3" id="KW-1185">Reference proteome</keyword>
<name>K0R8K7_THAOC</name>
<comment type="caution">
    <text evidence="2">The sequence shown here is derived from an EMBL/GenBank/DDBJ whole genome shotgun (WGS) entry which is preliminary data.</text>
</comment>
<dbReference type="EMBL" id="AGNL01044385">
    <property type="protein sequence ID" value="EJK49853.1"/>
    <property type="molecule type" value="Genomic_DNA"/>
</dbReference>
<evidence type="ECO:0000313" key="3">
    <source>
        <dbReference type="Proteomes" id="UP000266841"/>
    </source>
</evidence>
<evidence type="ECO:0000256" key="1">
    <source>
        <dbReference type="SAM" id="MobiDB-lite"/>
    </source>
</evidence>
<proteinExistence type="predicted"/>
<gene>
    <name evidence="2" type="ORF">THAOC_31228</name>
</gene>
<feature type="non-terminal residue" evidence="2">
    <location>
        <position position="1"/>
    </location>
</feature>
<feature type="region of interest" description="Disordered" evidence="1">
    <location>
        <begin position="97"/>
        <end position="143"/>
    </location>
</feature>
<reference evidence="2 3" key="1">
    <citation type="journal article" date="2012" name="Genome Biol.">
        <title>Genome and low-iron response of an oceanic diatom adapted to chronic iron limitation.</title>
        <authorList>
            <person name="Lommer M."/>
            <person name="Specht M."/>
            <person name="Roy A.S."/>
            <person name="Kraemer L."/>
            <person name="Andreson R."/>
            <person name="Gutowska M.A."/>
            <person name="Wolf J."/>
            <person name="Bergner S.V."/>
            <person name="Schilhabel M.B."/>
            <person name="Klostermeier U.C."/>
            <person name="Beiko R.G."/>
            <person name="Rosenstiel P."/>
            <person name="Hippler M."/>
            <person name="Laroche J."/>
        </authorList>
    </citation>
    <scope>NUCLEOTIDE SEQUENCE [LARGE SCALE GENOMIC DNA]</scope>
    <source>
        <strain evidence="2 3">CCMP1005</strain>
    </source>
</reference>
<dbReference type="AlphaFoldDB" id="K0R8K7"/>
<dbReference type="Proteomes" id="UP000266841">
    <property type="component" value="Unassembled WGS sequence"/>
</dbReference>
<protein>
    <submittedName>
        <fullName evidence="2">Uncharacterized protein</fullName>
    </submittedName>
</protein>
<feature type="region of interest" description="Disordered" evidence="1">
    <location>
        <begin position="1"/>
        <end position="81"/>
    </location>
</feature>